<dbReference type="AlphaFoldDB" id="A0A1E3X230"/>
<organism evidence="1 2">
    <name type="scientific">Candidatus Scalindua rubra</name>
    <dbReference type="NCBI Taxonomy" id="1872076"/>
    <lineage>
        <taxon>Bacteria</taxon>
        <taxon>Pseudomonadati</taxon>
        <taxon>Planctomycetota</taxon>
        <taxon>Candidatus Brocadiia</taxon>
        <taxon>Candidatus Brocadiales</taxon>
        <taxon>Candidatus Scalinduaceae</taxon>
        <taxon>Candidatus Scalindua</taxon>
    </lineage>
</organism>
<reference evidence="1 2" key="1">
    <citation type="submission" date="2016-07" db="EMBL/GenBank/DDBJ databases">
        <title>Draft genome of Scalindua rubra, obtained from a brine-seawater interface in the Red Sea, sheds light on salt adaptation in anammox bacteria.</title>
        <authorList>
            <person name="Speth D.R."/>
            <person name="Lagkouvardos I."/>
            <person name="Wang Y."/>
            <person name="Qian P.-Y."/>
            <person name="Dutilh B.E."/>
            <person name="Jetten M.S."/>
        </authorList>
    </citation>
    <scope>NUCLEOTIDE SEQUENCE [LARGE SCALE GENOMIC DNA]</scope>
    <source>
        <strain evidence="1">BSI-1</strain>
    </source>
</reference>
<evidence type="ECO:0000313" key="2">
    <source>
        <dbReference type="Proteomes" id="UP000094056"/>
    </source>
</evidence>
<accession>A0A1E3X230</accession>
<protein>
    <recommendedName>
        <fullName evidence="3">DUF5678 domain-containing protein</fullName>
    </recommendedName>
</protein>
<sequence length="78" mass="9121">MLDKEFEYFLKHQDELSQKYKGKIIVIKGTKVLGSYSSELEAYLKTIKKYKLGTFLIQECSPGEEVYSHTFHSRVRIA</sequence>
<dbReference type="Proteomes" id="UP000094056">
    <property type="component" value="Unassembled WGS sequence"/>
</dbReference>
<comment type="caution">
    <text evidence="1">The sequence shown here is derived from an EMBL/GenBank/DDBJ whole genome shotgun (WGS) entry which is preliminary data.</text>
</comment>
<evidence type="ECO:0000313" key="1">
    <source>
        <dbReference type="EMBL" id="ODS29753.1"/>
    </source>
</evidence>
<evidence type="ECO:0008006" key="3">
    <source>
        <dbReference type="Google" id="ProtNLM"/>
    </source>
</evidence>
<gene>
    <name evidence="1" type="ORF">SCARUB_05145</name>
</gene>
<dbReference type="EMBL" id="MAYW01000385">
    <property type="protein sequence ID" value="ODS29753.1"/>
    <property type="molecule type" value="Genomic_DNA"/>
</dbReference>
<name>A0A1E3X230_9BACT</name>
<proteinExistence type="predicted"/>